<reference evidence="1 2" key="1">
    <citation type="journal article" date="2018" name="Nat. Biotechnol.">
        <title>A standardized bacterial taxonomy based on genome phylogeny substantially revises the tree of life.</title>
        <authorList>
            <person name="Parks D.H."/>
            <person name="Chuvochina M."/>
            <person name="Waite D.W."/>
            <person name="Rinke C."/>
            <person name="Skarshewski A."/>
            <person name="Chaumeil P.A."/>
            <person name="Hugenholtz P."/>
        </authorList>
    </citation>
    <scope>NUCLEOTIDE SEQUENCE [LARGE SCALE GENOMIC DNA]</scope>
    <source>
        <strain evidence="1">UBA11247</strain>
    </source>
</reference>
<dbReference type="STRING" id="863239.GCA_000213935_02593"/>
<dbReference type="InterPro" id="IPR021555">
    <property type="entry name" value="DUF3000"/>
</dbReference>
<feature type="non-terminal residue" evidence="1">
    <location>
        <position position="1"/>
    </location>
</feature>
<evidence type="ECO:0000313" key="1">
    <source>
        <dbReference type="EMBL" id="HCT15352.1"/>
    </source>
</evidence>
<dbReference type="AlphaFoldDB" id="A0A3D4T1D0"/>
<organism evidence="1 2">
    <name type="scientific">Corynebacterium nuruki</name>
    <dbReference type="NCBI Taxonomy" id="1032851"/>
    <lineage>
        <taxon>Bacteria</taxon>
        <taxon>Bacillati</taxon>
        <taxon>Actinomycetota</taxon>
        <taxon>Actinomycetes</taxon>
        <taxon>Mycobacteriales</taxon>
        <taxon>Corynebacteriaceae</taxon>
        <taxon>Corynebacterium</taxon>
    </lineage>
</organism>
<dbReference type="Pfam" id="PF11452">
    <property type="entry name" value="DUF3000"/>
    <property type="match status" value="1"/>
</dbReference>
<gene>
    <name evidence="1" type="ORF">DIW82_11390</name>
</gene>
<proteinExistence type="predicted"/>
<name>A0A3D4T1D0_9CORY</name>
<evidence type="ECO:0000313" key="2">
    <source>
        <dbReference type="Proteomes" id="UP000261739"/>
    </source>
</evidence>
<dbReference type="Proteomes" id="UP000261739">
    <property type="component" value="Unassembled WGS sequence"/>
</dbReference>
<dbReference type="EMBL" id="DQID01000293">
    <property type="protein sequence ID" value="HCT15352.1"/>
    <property type="molecule type" value="Genomic_DNA"/>
</dbReference>
<comment type="caution">
    <text evidence="1">The sequence shown here is derived from an EMBL/GenBank/DDBJ whole genome shotgun (WGS) entry which is preliminary data.</text>
</comment>
<accession>A0A3D4T1D0</accession>
<dbReference type="RefSeq" id="WP_273052724.1">
    <property type="nucleotide sequence ID" value="NZ_DAITTW010000021.1"/>
</dbReference>
<sequence length="46" mass="4963">QLELRASWTATGTDLSGHVTAFAHVLAKSAGLPPEGVASFRRRSRR</sequence>
<protein>
    <submittedName>
        <fullName evidence="1">DUF3000 domain-containing protein</fullName>
    </submittedName>
</protein>